<proteinExistence type="predicted"/>
<reference evidence="1" key="1">
    <citation type="submission" date="2021-02" db="EMBL/GenBank/DDBJ databases">
        <authorList>
            <consortium name="DOE Joint Genome Institute"/>
            <person name="Ahrendt S."/>
            <person name="Looney B.P."/>
            <person name="Miyauchi S."/>
            <person name="Morin E."/>
            <person name="Drula E."/>
            <person name="Courty P.E."/>
            <person name="Chicoki N."/>
            <person name="Fauchery L."/>
            <person name="Kohler A."/>
            <person name="Kuo A."/>
            <person name="Labutti K."/>
            <person name="Pangilinan J."/>
            <person name="Lipzen A."/>
            <person name="Riley R."/>
            <person name="Andreopoulos W."/>
            <person name="He G."/>
            <person name="Johnson J."/>
            <person name="Barry K.W."/>
            <person name="Grigoriev I.V."/>
            <person name="Nagy L."/>
            <person name="Hibbett D."/>
            <person name="Henrissat B."/>
            <person name="Matheny P.B."/>
            <person name="Labbe J."/>
            <person name="Martin F."/>
        </authorList>
    </citation>
    <scope>NUCLEOTIDE SEQUENCE</scope>
    <source>
        <strain evidence="1">FP105234-sp</strain>
    </source>
</reference>
<sequence>LSPVWRIKGLDPHTDTPVEILHVVLLGFVKYFWRDAIARVNDDQKAVLITRLNSFDVSGLGMAPLAGQTLVQYAGSLTGRDFRAISQAAPFVLYDLVPQECFETWLALCKLIPLIWQPHITDLDAHITNMQAAIDHFLNCTARWTPRWFNKPKFHIIRHLPDHVRRFGPAILFATEAFESFNAVVRSQSVHSNRHAPSRDLANGFSHCNRIRHMFSEGVFVKAEGSPLRQARYSKMSQLAETDWLTIGSQPRNLVQGGSAQHLFLQHYLGLHRGQPSVPGSVPSFVQLVLATAQHLPTSMVSPEKYQFRTCKDIVLTNGDLAEVGAWILARNGSAPSSQPLIGRVTEIVQVSRTAEALQGKAQFILLEVYRNTTVALKYGFPRLVRNGWVLVQARDSLCSVNVQHNCPENACDTSREVHIRQERELTAHTRAAVRHYNPDDLVLNTAQMHSAEHVQQFRVPDAPIDRELAIVAGAATEVQSKKKKTTAA</sequence>
<keyword evidence="2" id="KW-1185">Reference proteome</keyword>
<evidence type="ECO:0000313" key="1">
    <source>
        <dbReference type="EMBL" id="KAI0043569.1"/>
    </source>
</evidence>
<comment type="caution">
    <text evidence="1">The sequence shown here is derived from an EMBL/GenBank/DDBJ whole genome shotgun (WGS) entry which is preliminary data.</text>
</comment>
<organism evidence="1 2">
    <name type="scientific">Auriscalpium vulgare</name>
    <dbReference type="NCBI Taxonomy" id="40419"/>
    <lineage>
        <taxon>Eukaryota</taxon>
        <taxon>Fungi</taxon>
        <taxon>Dikarya</taxon>
        <taxon>Basidiomycota</taxon>
        <taxon>Agaricomycotina</taxon>
        <taxon>Agaricomycetes</taxon>
        <taxon>Russulales</taxon>
        <taxon>Auriscalpiaceae</taxon>
        <taxon>Auriscalpium</taxon>
    </lineage>
</organism>
<dbReference type="EMBL" id="MU276012">
    <property type="protein sequence ID" value="KAI0043569.1"/>
    <property type="molecule type" value="Genomic_DNA"/>
</dbReference>
<feature type="non-terminal residue" evidence="1">
    <location>
        <position position="1"/>
    </location>
</feature>
<reference evidence="1" key="2">
    <citation type="journal article" date="2022" name="New Phytol.">
        <title>Evolutionary transition to the ectomycorrhizal habit in the genomes of a hyperdiverse lineage of mushroom-forming fungi.</title>
        <authorList>
            <person name="Looney B."/>
            <person name="Miyauchi S."/>
            <person name="Morin E."/>
            <person name="Drula E."/>
            <person name="Courty P.E."/>
            <person name="Kohler A."/>
            <person name="Kuo A."/>
            <person name="LaButti K."/>
            <person name="Pangilinan J."/>
            <person name="Lipzen A."/>
            <person name="Riley R."/>
            <person name="Andreopoulos W."/>
            <person name="He G."/>
            <person name="Johnson J."/>
            <person name="Nolan M."/>
            <person name="Tritt A."/>
            <person name="Barry K.W."/>
            <person name="Grigoriev I.V."/>
            <person name="Nagy L.G."/>
            <person name="Hibbett D."/>
            <person name="Henrissat B."/>
            <person name="Matheny P.B."/>
            <person name="Labbe J."/>
            <person name="Martin F.M."/>
        </authorList>
    </citation>
    <scope>NUCLEOTIDE SEQUENCE</scope>
    <source>
        <strain evidence="1">FP105234-sp</strain>
    </source>
</reference>
<accession>A0ACB8RH65</accession>
<feature type="non-terminal residue" evidence="1">
    <location>
        <position position="489"/>
    </location>
</feature>
<name>A0ACB8RH65_9AGAM</name>
<gene>
    <name evidence="1" type="ORF">FA95DRAFT_1460450</name>
</gene>
<dbReference type="Proteomes" id="UP000814033">
    <property type="component" value="Unassembled WGS sequence"/>
</dbReference>
<evidence type="ECO:0000313" key="2">
    <source>
        <dbReference type="Proteomes" id="UP000814033"/>
    </source>
</evidence>
<protein>
    <submittedName>
        <fullName evidence="1">Uncharacterized protein</fullName>
    </submittedName>
</protein>